<protein>
    <submittedName>
        <fullName evidence="6">AraC family transcriptional regulator</fullName>
    </submittedName>
</protein>
<dbReference type="InterPro" id="IPR009057">
    <property type="entry name" value="Homeodomain-like_sf"/>
</dbReference>
<dbReference type="InterPro" id="IPR003313">
    <property type="entry name" value="AraC-bd"/>
</dbReference>
<evidence type="ECO:0000256" key="1">
    <source>
        <dbReference type="ARBA" id="ARBA00023015"/>
    </source>
</evidence>
<gene>
    <name evidence="6" type="ORF">IAA45_12890</name>
</gene>
<evidence type="ECO:0000259" key="5">
    <source>
        <dbReference type="PROSITE" id="PS01124"/>
    </source>
</evidence>
<dbReference type="PANTHER" id="PTHR43280">
    <property type="entry name" value="ARAC-FAMILY TRANSCRIPTIONAL REGULATOR"/>
    <property type="match status" value="1"/>
</dbReference>
<dbReference type="InterPro" id="IPR018060">
    <property type="entry name" value="HTH_AraC"/>
</dbReference>
<dbReference type="InterPro" id="IPR020449">
    <property type="entry name" value="Tscrpt_reg_AraC-type_HTH"/>
</dbReference>
<dbReference type="Gene3D" id="1.10.10.60">
    <property type="entry name" value="Homeodomain-like"/>
    <property type="match status" value="2"/>
</dbReference>
<evidence type="ECO:0000313" key="6">
    <source>
        <dbReference type="EMBL" id="HIX60588.1"/>
    </source>
</evidence>
<comment type="caution">
    <text evidence="6">The sequence shown here is derived from an EMBL/GenBank/DDBJ whole genome shotgun (WGS) entry which is preliminary data.</text>
</comment>
<evidence type="ECO:0000256" key="3">
    <source>
        <dbReference type="ARBA" id="ARBA00023163"/>
    </source>
</evidence>
<evidence type="ECO:0000256" key="4">
    <source>
        <dbReference type="SAM" id="MobiDB-lite"/>
    </source>
</evidence>
<dbReference type="PRINTS" id="PR00032">
    <property type="entry name" value="HTHARAC"/>
</dbReference>
<dbReference type="PANTHER" id="PTHR43280:SF2">
    <property type="entry name" value="HTH-TYPE TRANSCRIPTIONAL REGULATOR EXSA"/>
    <property type="match status" value="1"/>
</dbReference>
<dbReference type="SUPFAM" id="SSF51215">
    <property type="entry name" value="Regulatory protein AraC"/>
    <property type="match status" value="1"/>
</dbReference>
<sequence>MEDSYVLHLKNRKFSDLYLCFCGYSKCDPLHSFGPAVRPNYILHYILKGKGIYQVNDVSYSLCAGQGFLIEPEVQTFYQADEKDPWEYLWIGFAGEKAAQYLRDLGLNKNQLIYQCSCQDELKKIVLSMLKNKTYNPSNEYLLEGLLYTFFSVLSRHMQVETVPGRDNGNLYVRKAIEFIQNNYSYPIQVTEIADYVGINRSYLYTLFRSALQVSPKEYLTTFRLTRAAQLLEVTELSIESVALSCGYQDTLVFSKQFKAKMGMSPSAFRKQCIRSQSHIHEETPGRPPVPRFSLPEKI</sequence>
<dbReference type="GO" id="GO:0043565">
    <property type="term" value="F:sequence-specific DNA binding"/>
    <property type="evidence" value="ECO:0007669"/>
    <property type="project" value="InterPro"/>
</dbReference>
<organism evidence="6 7">
    <name type="scientific">Candidatus Blautia gallistercoris</name>
    <dbReference type="NCBI Taxonomy" id="2838490"/>
    <lineage>
        <taxon>Bacteria</taxon>
        <taxon>Bacillati</taxon>
        <taxon>Bacillota</taxon>
        <taxon>Clostridia</taxon>
        <taxon>Lachnospirales</taxon>
        <taxon>Lachnospiraceae</taxon>
        <taxon>Blautia</taxon>
    </lineage>
</organism>
<keyword evidence="3" id="KW-0804">Transcription</keyword>
<dbReference type="GO" id="GO:0003700">
    <property type="term" value="F:DNA-binding transcription factor activity"/>
    <property type="evidence" value="ECO:0007669"/>
    <property type="project" value="InterPro"/>
</dbReference>
<reference evidence="6" key="2">
    <citation type="submission" date="2021-04" db="EMBL/GenBank/DDBJ databases">
        <authorList>
            <person name="Gilroy R."/>
        </authorList>
    </citation>
    <scope>NUCLEOTIDE SEQUENCE</scope>
    <source>
        <strain evidence="6">ChiSjej1B19-8411</strain>
    </source>
</reference>
<dbReference type="AlphaFoldDB" id="A0A9D1WK88"/>
<dbReference type="InterPro" id="IPR018062">
    <property type="entry name" value="HTH_AraC-typ_CS"/>
</dbReference>
<reference evidence="6" key="1">
    <citation type="journal article" date="2021" name="PeerJ">
        <title>Extensive microbial diversity within the chicken gut microbiome revealed by metagenomics and culture.</title>
        <authorList>
            <person name="Gilroy R."/>
            <person name="Ravi A."/>
            <person name="Getino M."/>
            <person name="Pursley I."/>
            <person name="Horton D.L."/>
            <person name="Alikhan N.F."/>
            <person name="Baker D."/>
            <person name="Gharbi K."/>
            <person name="Hall N."/>
            <person name="Watson M."/>
            <person name="Adriaenssens E.M."/>
            <person name="Foster-Nyarko E."/>
            <person name="Jarju S."/>
            <person name="Secka A."/>
            <person name="Antonio M."/>
            <person name="Oren A."/>
            <person name="Chaudhuri R.R."/>
            <person name="La Ragione R."/>
            <person name="Hildebrand F."/>
            <person name="Pallen M.J."/>
        </authorList>
    </citation>
    <scope>NUCLEOTIDE SEQUENCE</scope>
    <source>
        <strain evidence="6">ChiSjej1B19-8411</strain>
    </source>
</reference>
<keyword evidence="2" id="KW-0238">DNA-binding</keyword>
<keyword evidence="1" id="KW-0805">Transcription regulation</keyword>
<dbReference type="SMART" id="SM00342">
    <property type="entry name" value="HTH_ARAC"/>
    <property type="match status" value="1"/>
</dbReference>
<accession>A0A9D1WK88</accession>
<dbReference type="SUPFAM" id="SSF46689">
    <property type="entry name" value="Homeodomain-like"/>
    <property type="match status" value="2"/>
</dbReference>
<dbReference type="Pfam" id="PF12833">
    <property type="entry name" value="HTH_18"/>
    <property type="match status" value="1"/>
</dbReference>
<dbReference type="EMBL" id="DXEX01000275">
    <property type="protein sequence ID" value="HIX60588.1"/>
    <property type="molecule type" value="Genomic_DNA"/>
</dbReference>
<dbReference type="PROSITE" id="PS01124">
    <property type="entry name" value="HTH_ARAC_FAMILY_2"/>
    <property type="match status" value="1"/>
</dbReference>
<feature type="region of interest" description="Disordered" evidence="4">
    <location>
        <begin position="278"/>
        <end position="299"/>
    </location>
</feature>
<dbReference type="CDD" id="cd06986">
    <property type="entry name" value="cupin_MmsR-like_N"/>
    <property type="match status" value="1"/>
</dbReference>
<evidence type="ECO:0000256" key="2">
    <source>
        <dbReference type="ARBA" id="ARBA00023125"/>
    </source>
</evidence>
<dbReference type="Proteomes" id="UP000886817">
    <property type="component" value="Unassembled WGS sequence"/>
</dbReference>
<dbReference type="InterPro" id="IPR037923">
    <property type="entry name" value="HTH-like"/>
</dbReference>
<dbReference type="Gene3D" id="2.60.120.280">
    <property type="entry name" value="Regulatory protein AraC"/>
    <property type="match status" value="1"/>
</dbReference>
<feature type="domain" description="HTH araC/xylS-type" evidence="5">
    <location>
        <begin position="174"/>
        <end position="272"/>
    </location>
</feature>
<dbReference type="Pfam" id="PF02311">
    <property type="entry name" value="AraC_binding"/>
    <property type="match status" value="1"/>
</dbReference>
<evidence type="ECO:0000313" key="7">
    <source>
        <dbReference type="Proteomes" id="UP000886817"/>
    </source>
</evidence>
<dbReference type="PROSITE" id="PS00041">
    <property type="entry name" value="HTH_ARAC_FAMILY_1"/>
    <property type="match status" value="1"/>
</dbReference>
<proteinExistence type="predicted"/>
<name>A0A9D1WK88_9FIRM</name>